<dbReference type="PANTHER" id="PTHR15160">
    <property type="entry name" value="VON HIPPEL-LINDAU PROTEIN"/>
    <property type="match status" value="1"/>
</dbReference>
<dbReference type="PANTHER" id="PTHR15160:SF1">
    <property type="entry name" value="VON HIPPEL-LINDAU DISEASE TUMOR SUPPRESSOR"/>
    <property type="match status" value="1"/>
</dbReference>
<dbReference type="Proteomes" id="UP000063718">
    <property type="component" value="Unassembled WGS sequence"/>
</dbReference>
<accession>A0A0S6UH26</accession>
<gene>
    <name evidence="2" type="ORF">MTY_2197</name>
</gene>
<dbReference type="Gene3D" id="3.10.690.10">
    <property type="entry name" value="Bifunctional nuclease domain"/>
    <property type="match status" value="1"/>
</dbReference>
<dbReference type="SUPFAM" id="SSF103256">
    <property type="entry name" value="Hypothetical protein TM0160"/>
    <property type="match status" value="1"/>
</dbReference>
<dbReference type="EMBL" id="DF238840">
    <property type="protein sequence ID" value="GAF26857.1"/>
    <property type="molecule type" value="Genomic_DNA"/>
</dbReference>
<dbReference type="InterPro" id="IPR003729">
    <property type="entry name" value="Bi_nuclease_dom"/>
</dbReference>
<reference evidence="2" key="1">
    <citation type="journal article" date="2014" name="Gene">
        <title>Genome-guided analysis of transformation efficiency and carbon dioxide assimilation by Moorella thermoacetica Y72.</title>
        <authorList>
            <person name="Tsukahara K."/>
            <person name="Kita A."/>
            <person name="Nakashimada Y."/>
            <person name="Hoshino T."/>
            <person name="Murakami K."/>
        </authorList>
    </citation>
    <scope>NUCLEOTIDE SEQUENCE [LARGE SCALE GENOMIC DNA]</scope>
    <source>
        <strain evidence="2">Y72</strain>
    </source>
</reference>
<dbReference type="PROSITE" id="PS51658">
    <property type="entry name" value="BFN"/>
    <property type="match status" value="1"/>
</dbReference>
<sequence>MLIPVKVKQIVLDQTLNPVVLLGEPEGNQVLPIWVGPFEAQAIALAMQGILTPRPLTHDLLRSLCENLGVEVNKVLVQDIRDGTYYAELYLRQGDREVVVDARPSDAIALALRTNAPLYITEKVAAYTLNVEDLVSEDQAEELQQMLADIKPEEDKKHLH</sequence>
<evidence type="ECO:0000259" key="1">
    <source>
        <dbReference type="PROSITE" id="PS51658"/>
    </source>
</evidence>
<dbReference type="AlphaFoldDB" id="A0A0S6UH26"/>
<dbReference type="Pfam" id="PF02577">
    <property type="entry name" value="BFN_dom"/>
    <property type="match status" value="1"/>
</dbReference>
<dbReference type="RefSeq" id="WP_025774573.1">
    <property type="nucleotide sequence ID" value="NZ_DF238840.1"/>
</dbReference>
<name>A0A0S6UH26_NEOTH</name>
<organism evidence="2">
    <name type="scientific">Moorella thermoacetica Y72</name>
    <dbReference type="NCBI Taxonomy" id="1325331"/>
    <lineage>
        <taxon>Bacteria</taxon>
        <taxon>Bacillati</taxon>
        <taxon>Bacillota</taxon>
        <taxon>Clostridia</taxon>
        <taxon>Neomoorellales</taxon>
        <taxon>Neomoorellaceae</taxon>
        <taxon>Neomoorella</taxon>
    </lineage>
</organism>
<feature type="domain" description="BFN" evidence="1">
    <location>
        <begin position="2"/>
        <end position="132"/>
    </location>
</feature>
<protein>
    <submittedName>
        <fullName evidence="2">Uncharacterized conserved protein</fullName>
    </submittedName>
</protein>
<dbReference type="InterPro" id="IPR036104">
    <property type="entry name" value="BFN_sf"/>
</dbReference>
<proteinExistence type="predicted"/>
<dbReference type="GO" id="GO:0004518">
    <property type="term" value="F:nuclease activity"/>
    <property type="evidence" value="ECO:0007669"/>
    <property type="project" value="InterPro"/>
</dbReference>
<evidence type="ECO:0000313" key="2">
    <source>
        <dbReference type="EMBL" id="GAF26857.1"/>
    </source>
</evidence>